<dbReference type="CDD" id="cd07185">
    <property type="entry name" value="OmpA_C-like"/>
    <property type="match status" value="1"/>
</dbReference>
<comment type="caution">
    <text evidence="3">The sequence shown here is derived from an EMBL/GenBank/DDBJ whole genome shotgun (WGS) entry which is preliminary data.</text>
</comment>
<dbReference type="RefSeq" id="WP_160900368.1">
    <property type="nucleotide sequence ID" value="NZ_CP102850.1"/>
</dbReference>
<dbReference type="PROSITE" id="PS51123">
    <property type="entry name" value="OMPA_2"/>
    <property type="match status" value="1"/>
</dbReference>
<evidence type="ECO:0000256" key="1">
    <source>
        <dbReference type="PROSITE-ProRule" id="PRU00473"/>
    </source>
</evidence>
<dbReference type="AlphaFoldDB" id="A0A6L7GLS5"/>
<keyword evidence="1" id="KW-0472">Membrane</keyword>
<organism evidence="3 4">
    <name type="scientific">Gordonia mangrovi</name>
    <dbReference type="NCBI Taxonomy" id="2665643"/>
    <lineage>
        <taxon>Bacteria</taxon>
        <taxon>Bacillati</taxon>
        <taxon>Actinomycetota</taxon>
        <taxon>Actinomycetes</taxon>
        <taxon>Mycobacteriales</taxon>
        <taxon>Gordoniaceae</taxon>
        <taxon>Gordonia</taxon>
    </lineage>
</organism>
<proteinExistence type="predicted"/>
<evidence type="ECO:0000259" key="2">
    <source>
        <dbReference type="PROSITE" id="PS51123"/>
    </source>
</evidence>
<accession>A0A6L7GLS5</accession>
<evidence type="ECO:0000313" key="3">
    <source>
        <dbReference type="EMBL" id="MXP20201.1"/>
    </source>
</evidence>
<protein>
    <submittedName>
        <fullName evidence="3">OmpA family protein</fullName>
    </submittedName>
</protein>
<sequence>MKRTSKIALGAAGGLVVAGVVAVGIHESGSSSPASPGAAGTFAADPAVAEALAAEQCSYMTKPGDENGTNTVVLVSRTGLMGGASLPTQLLDALGETSGGQDAPVGSLTLITVGGKNERPRVVLDGAALTDPKAGEKRAERLAAKLPACVTAALDATPGATEPGSDELLAQQVAAQAAQDRVVVVSDGEANTGLLDLRIQNYAHGDPADAVARVADAGQLPKFDGINVTYFGIGQNRTEAERTWLRSFYTEMCIAAGGSCTVAKDLVPVDTEARNVPADPPLEAVTAIAAGPKTVYRVDSAAFAANSTDLVDADAVVAALTSIAETAKNNRVQKITVGGHACDDTSPVSELVQISQQRADKIAGLLQQQGVAAAITATGFGAEQPVSGPESDGTYTFAQCAANRRVEIVLG</sequence>
<dbReference type="Pfam" id="PF00691">
    <property type="entry name" value="OmpA"/>
    <property type="match status" value="1"/>
</dbReference>
<dbReference type="SUPFAM" id="SSF103088">
    <property type="entry name" value="OmpA-like"/>
    <property type="match status" value="1"/>
</dbReference>
<reference evidence="3 4" key="1">
    <citation type="submission" date="2019-11" db="EMBL/GenBank/DDBJ databases">
        <title>Gordonia sp. nov., a novel actinobacterium isolated from mangrove soil in Hainan.</title>
        <authorList>
            <person name="Huang X."/>
            <person name="Xie Y."/>
            <person name="Chu X."/>
            <person name="Xiao K."/>
        </authorList>
    </citation>
    <scope>NUCLEOTIDE SEQUENCE [LARGE SCALE GENOMIC DNA]</scope>
    <source>
        <strain evidence="3 4">HNM0687</strain>
    </source>
</reference>
<name>A0A6L7GLS5_9ACTN</name>
<feature type="domain" description="OmpA-like" evidence="2">
    <location>
        <begin position="290"/>
        <end position="411"/>
    </location>
</feature>
<dbReference type="InterPro" id="IPR036737">
    <property type="entry name" value="OmpA-like_sf"/>
</dbReference>
<dbReference type="Gene3D" id="3.30.1330.60">
    <property type="entry name" value="OmpA-like domain"/>
    <property type="match status" value="1"/>
</dbReference>
<keyword evidence="4" id="KW-1185">Reference proteome</keyword>
<dbReference type="GO" id="GO:0016020">
    <property type="term" value="C:membrane"/>
    <property type="evidence" value="ECO:0007669"/>
    <property type="project" value="UniProtKB-UniRule"/>
</dbReference>
<dbReference type="InterPro" id="IPR006665">
    <property type="entry name" value="OmpA-like"/>
</dbReference>
<gene>
    <name evidence="3" type="ORF">GIY30_02295</name>
</gene>
<dbReference type="EMBL" id="WMBR01000001">
    <property type="protein sequence ID" value="MXP20201.1"/>
    <property type="molecule type" value="Genomic_DNA"/>
</dbReference>
<evidence type="ECO:0000313" key="4">
    <source>
        <dbReference type="Proteomes" id="UP000475545"/>
    </source>
</evidence>
<dbReference type="Proteomes" id="UP000475545">
    <property type="component" value="Unassembled WGS sequence"/>
</dbReference>